<dbReference type="CDD" id="cd11288">
    <property type="entry name" value="gelsolin_S5_like"/>
    <property type="match status" value="1"/>
</dbReference>
<dbReference type="Pfam" id="PF02209">
    <property type="entry name" value="VHP"/>
    <property type="match status" value="1"/>
</dbReference>
<proteinExistence type="inferred from homology"/>
<keyword evidence="3" id="KW-0677">Repeat</keyword>
<dbReference type="SMART" id="SM00153">
    <property type="entry name" value="VHP"/>
    <property type="match status" value="1"/>
</dbReference>
<dbReference type="PANTHER" id="PTHR11977">
    <property type="entry name" value="VILLIN"/>
    <property type="match status" value="1"/>
</dbReference>
<dbReference type="SUPFAM" id="SSF55753">
    <property type="entry name" value="Actin depolymerizing proteins"/>
    <property type="match status" value="5"/>
</dbReference>
<dbReference type="InterPro" id="IPR036180">
    <property type="entry name" value="Gelsolin-like_dom_sf"/>
</dbReference>
<dbReference type="GO" id="GO:0051014">
    <property type="term" value="P:actin filament severing"/>
    <property type="evidence" value="ECO:0007669"/>
    <property type="project" value="TreeGrafter"/>
</dbReference>
<dbReference type="PANTHER" id="PTHR11977:SF57">
    <property type="entry name" value="VILLIN-LIKE PROTEIN QUAIL"/>
    <property type="match status" value="1"/>
</dbReference>
<reference evidence="6 7" key="1">
    <citation type="submission" date="2024-01" db="EMBL/GenBank/DDBJ databases">
        <title>The genome of the rayed Mediterranean limpet Patella caerulea (Linnaeus, 1758).</title>
        <authorList>
            <person name="Anh-Thu Weber A."/>
            <person name="Halstead-Nussloch G."/>
        </authorList>
    </citation>
    <scope>NUCLEOTIDE SEQUENCE [LARGE SCALE GENOMIC DNA]</scope>
    <source>
        <strain evidence="6">AATW-2023a</strain>
        <tissue evidence="6">Whole specimen</tissue>
    </source>
</reference>
<name>A0AAN8G0V1_PATCE</name>
<dbReference type="GO" id="GO:0005546">
    <property type="term" value="F:phosphatidylinositol-4,5-bisphosphate binding"/>
    <property type="evidence" value="ECO:0007669"/>
    <property type="project" value="TreeGrafter"/>
</dbReference>
<dbReference type="InterPro" id="IPR007123">
    <property type="entry name" value="Gelsolin-like_dom"/>
</dbReference>
<comment type="similarity">
    <text evidence="1">Belongs to the villin/gelsolin family.</text>
</comment>
<dbReference type="InterPro" id="IPR036886">
    <property type="entry name" value="Villin_headpiece_dom_sf"/>
</dbReference>
<feature type="domain" description="HP" evidence="5">
    <location>
        <begin position="762"/>
        <end position="827"/>
    </location>
</feature>
<dbReference type="SUPFAM" id="SSF82754">
    <property type="entry name" value="C-terminal, gelsolin-like domain of Sec23/24"/>
    <property type="match status" value="1"/>
</dbReference>
<dbReference type="InterPro" id="IPR029006">
    <property type="entry name" value="ADF-H/Gelsolin-like_dom_sf"/>
</dbReference>
<dbReference type="EMBL" id="JAZGQO010000021">
    <property type="protein sequence ID" value="KAK6165811.1"/>
    <property type="molecule type" value="Genomic_DNA"/>
</dbReference>
<keyword evidence="2" id="KW-0117">Actin capping</keyword>
<dbReference type="InterPro" id="IPR003128">
    <property type="entry name" value="Villin_headpiece"/>
</dbReference>
<comment type="caution">
    <text evidence="6">The sequence shown here is derived from an EMBL/GenBank/DDBJ whole genome shotgun (WGS) entry which is preliminary data.</text>
</comment>
<dbReference type="GO" id="GO:0008154">
    <property type="term" value="P:actin polymerization or depolymerization"/>
    <property type="evidence" value="ECO:0007669"/>
    <property type="project" value="TreeGrafter"/>
</dbReference>
<dbReference type="Proteomes" id="UP001347796">
    <property type="component" value="Unassembled WGS sequence"/>
</dbReference>
<dbReference type="FunFam" id="3.40.20.10:FF:000001">
    <property type="entry name" value="Gelsolin"/>
    <property type="match status" value="1"/>
</dbReference>
<evidence type="ECO:0000313" key="7">
    <source>
        <dbReference type="Proteomes" id="UP001347796"/>
    </source>
</evidence>
<dbReference type="Pfam" id="PF00626">
    <property type="entry name" value="Gelsolin"/>
    <property type="match status" value="6"/>
</dbReference>
<dbReference type="GO" id="GO:0051015">
    <property type="term" value="F:actin filament binding"/>
    <property type="evidence" value="ECO:0007669"/>
    <property type="project" value="InterPro"/>
</dbReference>
<keyword evidence="4" id="KW-0009">Actin-binding</keyword>
<dbReference type="FunFam" id="3.40.20.10:FF:000005">
    <property type="entry name" value="Gelsolin"/>
    <property type="match status" value="1"/>
</dbReference>
<dbReference type="SUPFAM" id="SSF47050">
    <property type="entry name" value="VHP, Villin headpiece domain"/>
    <property type="match status" value="1"/>
</dbReference>
<dbReference type="Gene3D" id="1.10.950.10">
    <property type="entry name" value="Villin headpiece domain"/>
    <property type="match status" value="1"/>
</dbReference>
<dbReference type="PRINTS" id="PR00597">
    <property type="entry name" value="GELSOLIN"/>
</dbReference>
<keyword evidence="7" id="KW-1185">Reference proteome</keyword>
<evidence type="ECO:0000256" key="2">
    <source>
        <dbReference type="ARBA" id="ARBA00022467"/>
    </source>
</evidence>
<dbReference type="CDD" id="cd11293">
    <property type="entry name" value="gelsolin_S4_like"/>
    <property type="match status" value="1"/>
</dbReference>
<dbReference type="InterPro" id="IPR007122">
    <property type="entry name" value="Villin/Gelsolin"/>
</dbReference>
<dbReference type="GO" id="GO:0015629">
    <property type="term" value="C:actin cytoskeleton"/>
    <property type="evidence" value="ECO:0007669"/>
    <property type="project" value="TreeGrafter"/>
</dbReference>
<dbReference type="CDD" id="cd11291">
    <property type="entry name" value="gelsolin_S6_like"/>
    <property type="match status" value="1"/>
</dbReference>
<evidence type="ECO:0000256" key="3">
    <source>
        <dbReference type="ARBA" id="ARBA00022737"/>
    </source>
</evidence>
<dbReference type="CDD" id="cd11290">
    <property type="entry name" value="gelsolin_S1_like"/>
    <property type="match status" value="1"/>
</dbReference>
<dbReference type="GO" id="GO:0051016">
    <property type="term" value="P:barbed-end actin filament capping"/>
    <property type="evidence" value="ECO:0007669"/>
    <property type="project" value="TreeGrafter"/>
</dbReference>
<evidence type="ECO:0000313" key="6">
    <source>
        <dbReference type="EMBL" id="KAK6165811.1"/>
    </source>
</evidence>
<protein>
    <recommendedName>
        <fullName evidence="5">HP domain-containing protein</fullName>
    </recommendedName>
</protein>
<organism evidence="6 7">
    <name type="scientific">Patella caerulea</name>
    <name type="common">Rayed Mediterranean limpet</name>
    <dbReference type="NCBI Taxonomy" id="87958"/>
    <lineage>
        <taxon>Eukaryota</taxon>
        <taxon>Metazoa</taxon>
        <taxon>Spiralia</taxon>
        <taxon>Lophotrochozoa</taxon>
        <taxon>Mollusca</taxon>
        <taxon>Gastropoda</taxon>
        <taxon>Patellogastropoda</taxon>
        <taxon>Patelloidea</taxon>
        <taxon>Patellidae</taxon>
        <taxon>Patella</taxon>
    </lineage>
</organism>
<dbReference type="GO" id="GO:0005737">
    <property type="term" value="C:cytoplasm"/>
    <property type="evidence" value="ECO:0007669"/>
    <property type="project" value="TreeGrafter"/>
</dbReference>
<evidence type="ECO:0000256" key="4">
    <source>
        <dbReference type="ARBA" id="ARBA00023203"/>
    </source>
</evidence>
<dbReference type="SMART" id="SM00262">
    <property type="entry name" value="GEL"/>
    <property type="match status" value="6"/>
</dbReference>
<gene>
    <name evidence="6" type="ORF">SNE40_022653</name>
</gene>
<dbReference type="AlphaFoldDB" id="A0AAN8G0V1"/>
<sequence length="827" mass="93033">MDAEETTNMANVDPAFKQVTRNRACFNVWRIEKMQVVPVPREFHGKFFRGDSYIILSIKEVKGALESHIHFWLGSETSQDEAGVAAYKSVELDDYLGGSPVQHREVEGAESRRFISYFSKGFVVVAGGVKSGFNHVEEVFKPKLLRVKGKTIPVVSEVEIDWESMNNGDSFILDLGQTLFAWMGGKCRRSERLKAMEYSRSLRDTRKKANIIVIEDGEEEKLTGKSKELFESHLPIPDKRGKLKSAEEVGTDDVAERNAGAQIKLFSCHEEGGTLKLSEIKTGPLSHKDLHNDDSFIVDNGHAGIWVWIGKKASSKEKKEAMRNALGFVTKKEYPSKTPVTRVVENGEPVEFKCLFRDWPQPPPPGKVYSNNKIAKTVQTKFDAATLHSKPALAAETQMVDDGSGEVEVWRVNDFDLVEVEKGHYGEFFGGDCYVIKYTYQVNNRPHYIIYYWLGAKSSADEQGTAALKAVEKDDELGGAAVQVRVVQNKEPPHFMAMFDGKMIVFSGGKGGWNGGQSNDGPGDKYMLQVRGTSKLNSKAVQVELRAASLNSNDVFVIFTKQAVYTWAGKGCTGDEREMAKLVASRSPRVLTMVFEGQEKDDFWNVLGGKEEYASEKRLTADDSTHPPRLYQLSNASGRFTCEEIPDFVQSDLVCEDVMLLDCWDNIFVWVGDEANAQEKKEAERIALEYLKTDPSGRDEDTPVIRIKQGREPPSFTGFFGVWDREMWSKGKTFEEMKEELGSQDISVDIVKESIANGAPDFDEVSKYPLEKLQGKPEELPEGVDPSAREIHLKHEDFEKYFGMNFNDFNSKPIWKKTQLKKAVNLF</sequence>
<evidence type="ECO:0000259" key="5">
    <source>
        <dbReference type="PROSITE" id="PS51089"/>
    </source>
</evidence>
<evidence type="ECO:0000256" key="1">
    <source>
        <dbReference type="ARBA" id="ARBA00008418"/>
    </source>
</evidence>
<accession>A0AAN8G0V1</accession>
<dbReference type="Gene3D" id="3.40.20.10">
    <property type="entry name" value="Severin"/>
    <property type="match status" value="6"/>
</dbReference>
<dbReference type="PROSITE" id="PS51089">
    <property type="entry name" value="HP"/>
    <property type="match status" value="1"/>
</dbReference>